<dbReference type="AlphaFoldDB" id="A0A9X6SRE3"/>
<evidence type="ECO:0000313" key="1">
    <source>
        <dbReference type="EMBL" id="PDZ93764.1"/>
    </source>
</evidence>
<dbReference type="RefSeq" id="WP_098007531.1">
    <property type="nucleotide sequence ID" value="NZ_NUJB01000045.1"/>
</dbReference>
<proteinExistence type="predicted"/>
<protein>
    <submittedName>
        <fullName evidence="1">Uncharacterized protein</fullName>
    </submittedName>
</protein>
<accession>A0A9X6SRE3</accession>
<comment type="caution">
    <text evidence="1">The sequence shown here is derived from an EMBL/GenBank/DDBJ whole genome shotgun (WGS) entry which is preliminary data.</text>
</comment>
<organism evidence="1 2">
    <name type="scientific">Bacillus cereus</name>
    <dbReference type="NCBI Taxonomy" id="1396"/>
    <lineage>
        <taxon>Bacteria</taxon>
        <taxon>Bacillati</taxon>
        <taxon>Bacillota</taxon>
        <taxon>Bacilli</taxon>
        <taxon>Bacillales</taxon>
        <taxon>Bacillaceae</taxon>
        <taxon>Bacillus</taxon>
        <taxon>Bacillus cereus group</taxon>
    </lineage>
</organism>
<name>A0A9X6SRE3_BACCE</name>
<evidence type="ECO:0000313" key="2">
    <source>
        <dbReference type="Proteomes" id="UP000219922"/>
    </source>
</evidence>
<gene>
    <name evidence="1" type="ORF">CON36_37445</name>
</gene>
<dbReference type="EMBL" id="NVMX01000437">
    <property type="protein sequence ID" value="PDZ93764.1"/>
    <property type="molecule type" value="Genomic_DNA"/>
</dbReference>
<reference evidence="1 2" key="1">
    <citation type="submission" date="2017-09" db="EMBL/GenBank/DDBJ databases">
        <title>Large-scale bioinformatics analysis of Bacillus genomes uncovers conserved roles of natural products in bacterial physiology.</title>
        <authorList>
            <consortium name="Agbiome Team Llc"/>
            <person name="Bleich R.M."/>
            <person name="Grubbs K.J."/>
            <person name="Santa Maria K.C."/>
            <person name="Allen S.E."/>
            <person name="Farag S."/>
            <person name="Shank E.A."/>
            <person name="Bowers A."/>
        </authorList>
    </citation>
    <scope>NUCLEOTIDE SEQUENCE [LARGE SCALE GENOMIC DNA]</scope>
    <source>
        <strain evidence="1 2">AFS092789</strain>
    </source>
</reference>
<dbReference type="Proteomes" id="UP000219922">
    <property type="component" value="Unassembled WGS sequence"/>
</dbReference>
<sequence>MKLMEKFVEKFFESEMKWEYKLQDEVIRVGKQRFKRTFPDVLFGQIGEVPVKANGKKVICPIYYAKDGLCFVFRNEKILFNNLKRIS</sequence>